<dbReference type="AlphaFoldDB" id="A0A841JDB4"/>
<evidence type="ECO:0000256" key="1">
    <source>
        <dbReference type="SAM" id="MobiDB-lite"/>
    </source>
</evidence>
<name>A0A841JDB4_9SPHI</name>
<sequence>MSDSEFHSCVRGGEAGGGVEPGAIARGVMKPPAAAAWPQLILNILSNNKDNSSFT</sequence>
<proteinExistence type="predicted"/>
<reference evidence="2 3" key="1">
    <citation type="submission" date="2020-08" db="EMBL/GenBank/DDBJ databases">
        <title>Genomic Encyclopedia of Type Strains, Phase IV (KMG-V): Genome sequencing to study the core and pangenomes of soil and plant-associated prokaryotes.</title>
        <authorList>
            <person name="Whitman W."/>
        </authorList>
    </citation>
    <scope>NUCLEOTIDE SEQUENCE [LARGE SCALE GENOMIC DNA]</scope>
    <source>
        <strain evidence="2 3">MP601</strain>
    </source>
</reference>
<protein>
    <submittedName>
        <fullName evidence="2">Uncharacterized protein</fullName>
    </submittedName>
</protein>
<comment type="caution">
    <text evidence="2">The sequence shown here is derived from an EMBL/GenBank/DDBJ whole genome shotgun (WGS) entry which is preliminary data.</text>
</comment>
<evidence type="ECO:0000313" key="2">
    <source>
        <dbReference type="EMBL" id="MBB6128604.1"/>
    </source>
</evidence>
<organism evidence="2 3">
    <name type="scientific">Mucilaginibacter lappiensis</name>
    <dbReference type="NCBI Taxonomy" id="354630"/>
    <lineage>
        <taxon>Bacteria</taxon>
        <taxon>Pseudomonadati</taxon>
        <taxon>Bacteroidota</taxon>
        <taxon>Sphingobacteriia</taxon>
        <taxon>Sphingobacteriales</taxon>
        <taxon>Sphingobacteriaceae</taxon>
        <taxon>Mucilaginibacter</taxon>
    </lineage>
</organism>
<dbReference type="EMBL" id="JACHCA010000006">
    <property type="protein sequence ID" value="MBB6128604.1"/>
    <property type="molecule type" value="Genomic_DNA"/>
</dbReference>
<gene>
    <name evidence="2" type="ORF">HDF22_002725</name>
</gene>
<feature type="region of interest" description="Disordered" evidence="1">
    <location>
        <begin position="1"/>
        <end position="21"/>
    </location>
</feature>
<evidence type="ECO:0000313" key="3">
    <source>
        <dbReference type="Proteomes" id="UP000548326"/>
    </source>
</evidence>
<accession>A0A841JDB4</accession>
<dbReference type="Proteomes" id="UP000548326">
    <property type="component" value="Unassembled WGS sequence"/>
</dbReference>